<dbReference type="PROSITE" id="PS01131">
    <property type="entry name" value="RRNA_A_DIMETH"/>
    <property type="match status" value="1"/>
</dbReference>
<dbReference type="EC" id="2.1.1.223" evidence="6"/>
<dbReference type="GO" id="GO:0016430">
    <property type="term" value="F:tRNA (adenine-N6)-methyltransferase activity"/>
    <property type="evidence" value="ECO:0007669"/>
    <property type="project" value="UniProtKB-UniRule"/>
</dbReference>
<keyword evidence="5 6" id="KW-0819">tRNA processing</keyword>
<comment type="catalytic activity">
    <reaction evidence="6">
        <text>adenosine(37) in tRNA1(Val) + S-adenosyl-L-methionine = N(6)-methyladenosine(37) in tRNA1(Val) + S-adenosyl-L-homocysteine + H(+)</text>
        <dbReference type="Rhea" id="RHEA:43160"/>
        <dbReference type="Rhea" id="RHEA-COMP:10369"/>
        <dbReference type="Rhea" id="RHEA-COMP:10370"/>
        <dbReference type="ChEBI" id="CHEBI:15378"/>
        <dbReference type="ChEBI" id="CHEBI:57856"/>
        <dbReference type="ChEBI" id="CHEBI:59789"/>
        <dbReference type="ChEBI" id="CHEBI:74411"/>
        <dbReference type="ChEBI" id="CHEBI:74449"/>
        <dbReference type="EC" id="2.1.1.223"/>
    </reaction>
</comment>
<accession>A0A3D8YBL7</accession>
<dbReference type="HAMAP" id="MF_01872">
    <property type="entry name" value="tRNA_methyltr_YfiC"/>
    <property type="match status" value="1"/>
</dbReference>
<dbReference type="RefSeq" id="WP_115831003.1">
    <property type="nucleotide sequence ID" value="NZ_QNUL01000007.1"/>
</dbReference>
<dbReference type="EMBL" id="QNUL01000007">
    <property type="protein sequence ID" value="REA61558.1"/>
    <property type="molecule type" value="Genomic_DNA"/>
</dbReference>
<dbReference type="InterPro" id="IPR022882">
    <property type="entry name" value="tRNA_adenine-N6_MeTrfase"/>
</dbReference>
<protein>
    <recommendedName>
        <fullName evidence="6">tRNA1(Val) (adenine(37)-N6)-methyltransferase</fullName>
        <ecNumber evidence="6">2.1.1.223</ecNumber>
    </recommendedName>
    <alternativeName>
        <fullName evidence="6">tRNA m6A37 methyltransferase</fullName>
    </alternativeName>
</protein>
<sequence>MAKNSYFRFKQFTVHQGQSAMKVCTDACVLGAWADLGEAEHILDIGTGTGLLSLMAAQRNSNAEIHAVELDDDAFNQATENLQESIFAERIQVFHQSIQSYEPNKKYDCIITNPPFFQSDLLSPDQQKNKAHHATSLTFDELLTAIDRLLTDEGKFHILLPVDEAGVFLQKALVDGWFLADSLILQHNSSKKPFRHIMTFSRKYISDSQIVNSVLHIYNTQENTYTDAFKDLLKDFYLIF</sequence>
<evidence type="ECO:0000256" key="3">
    <source>
        <dbReference type="ARBA" id="ARBA00022679"/>
    </source>
</evidence>
<keyword evidence="4 6" id="KW-0949">S-adenosyl-L-methionine</keyword>
<organism evidence="8 9">
    <name type="scientific">Dyadobacter luteus</name>
    <dbReference type="NCBI Taxonomy" id="2259619"/>
    <lineage>
        <taxon>Bacteria</taxon>
        <taxon>Pseudomonadati</taxon>
        <taxon>Bacteroidota</taxon>
        <taxon>Cytophagia</taxon>
        <taxon>Cytophagales</taxon>
        <taxon>Spirosomataceae</taxon>
        <taxon>Dyadobacter</taxon>
    </lineage>
</organism>
<comment type="function">
    <text evidence="6">Specifically methylates the adenine in position 37 of tRNA(1)(Val) (anticodon cmo5UAC).</text>
</comment>
<dbReference type="InterPro" id="IPR002052">
    <property type="entry name" value="DNA_methylase_N6_adenine_CS"/>
</dbReference>
<dbReference type="InterPro" id="IPR029063">
    <property type="entry name" value="SAM-dependent_MTases_sf"/>
</dbReference>
<evidence type="ECO:0000259" key="7">
    <source>
        <dbReference type="Pfam" id="PF05175"/>
    </source>
</evidence>
<dbReference type="OrthoDB" id="5383291at2"/>
<dbReference type="Pfam" id="PF05175">
    <property type="entry name" value="MTS"/>
    <property type="match status" value="1"/>
</dbReference>
<dbReference type="Proteomes" id="UP000256373">
    <property type="component" value="Unassembled WGS sequence"/>
</dbReference>
<evidence type="ECO:0000256" key="1">
    <source>
        <dbReference type="ARBA" id="ARBA00022490"/>
    </source>
</evidence>
<keyword evidence="1 6" id="KW-0963">Cytoplasm</keyword>
<evidence type="ECO:0000313" key="8">
    <source>
        <dbReference type="EMBL" id="REA61558.1"/>
    </source>
</evidence>
<dbReference type="SUPFAM" id="SSF53335">
    <property type="entry name" value="S-adenosyl-L-methionine-dependent methyltransferases"/>
    <property type="match status" value="1"/>
</dbReference>
<dbReference type="CDD" id="cd02440">
    <property type="entry name" value="AdoMet_MTases"/>
    <property type="match status" value="1"/>
</dbReference>
<keyword evidence="2 6" id="KW-0489">Methyltransferase</keyword>
<evidence type="ECO:0000313" key="9">
    <source>
        <dbReference type="Proteomes" id="UP000256373"/>
    </source>
</evidence>
<dbReference type="InterPro" id="IPR050210">
    <property type="entry name" value="tRNA_Adenine-N(6)_MTase"/>
</dbReference>
<name>A0A3D8YBL7_9BACT</name>
<evidence type="ECO:0000256" key="4">
    <source>
        <dbReference type="ARBA" id="ARBA00022691"/>
    </source>
</evidence>
<evidence type="ECO:0000256" key="2">
    <source>
        <dbReference type="ARBA" id="ARBA00022603"/>
    </source>
</evidence>
<proteinExistence type="inferred from homology"/>
<dbReference type="InterPro" id="IPR020596">
    <property type="entry name" value="rRNA_Ade_Mease_Trfase_CS"/>
</dbReference>
<dbReference type="GO" id="GO:0008033">
    <property type="term" value="P:tRNA processing"/>
    <property type="evidence" value="ECO:0007669"/>
    <property type="project" value="UniProtKB-UniRule"/>
</dbReference>
<dbReference type="InterPro" id="IPR007848">
    <property type="entry name" value="Small_mtfrase_dom"/>
</dbReference>
<keyword evidence="9" id="KW-1185">Reference proteome</keyword>
<comment type="caution">
    <text evidence="8">The sequence shown here is derived from an EMBL/GenBank/DDBJ whole genome shotgun (WGS) entry which is preliminary data.</text>
</comment>
<dbReference type="GO" id="GO:0003676">
    <property type="term" value="F:nucleic acid binding"/>
    <property type="evidence" value="ECO:0007669"/>
    <property type="project" value="InterPro"/>
</dbReference>
<dbReference type="GO" id="GO:0000179">
    <property type="term" value="F:rRNA (adenine-N6,N6-)-dimethyltransferase activity"/>
    <property type="evidence" value="ECO:0007669"/>
    <property type="project" value="InterPro"/>
</dbReference>
<evidence type="ECO:0000256" key="6">
    <source>
        <dbReference type="HAMAP-Rule" id="MF_01872"/>
    </source>
</evidence>
<dbReference type="GO" id="GO:0005737">
    <property type="term" value="C:cytoplasm"/>
    <property type="evidence" value="ECO:0007669"/>
    <property type="project" value="UniProtKB-SubCell"/>
</dbReference>
<gene>
    <name evidence="8" type="ORF">DSL64_11355</name>
</gene>
<dbReference type="Gene3D" id="3.40.50.150">
    <property type="entry name" value="Vaccinia Virus protein VP39"/>
    <property type="match status" value="1"/>
</dbReference>
<comment type="similarity">
    <text evidence="6">Belongs to the methyltransferase superfamily. tRNA (adenine-N(6)-)-methyltransferase family.</text>
</comment>
<keyword evidence="3 6" id="KW-0808">Transferase</keyword>
<feature type="domain" description="Methyltransferase small" evidence="7">
    <location>
        <begin position="39"/>
        <end position="120"/>
    </location>
</feature>
<dbReference type="PROSITE" id="PS00092">
    <property type="entry name" value="N6_MTASE"/>
    <property type="match status" value="1"/>
</dbReference>
<dbReference type="PANTHER" id="PTHR47739:SF1">
    <property type="entry name" value="TRNA1(VAL) (ADENINE(37)-N6)-METHYLTRANSFERASE"/>
    <property type="match status" value="1"/>
</dbReference>
<evidence type="ECO:0000256" key="5">
    <source>
        <dbReference type="ARBA" id="ARBA00022694"/>
    </source>
</evidence>
<reference evidence="8 9" key="1">
    <citation type="submission" date="2018-07" db="EMBL/GenBank/DDBJ databases">
        <title>Dyadobacter roseus sp. nov., isolated from rose rhizosphere soil.</title>
        <authorList>
            <person name="Chen L."/>
        </authorList>
    </citation>
    <scope>NUCLEOTIDE SEQUENCE [LARGE SCALE GENOMIC DNA]</scope>
    <source>
        <strain evidence="8 9">RS19</strain>
    </source>
</reference>
<dbReference type="PANTHER" id="PTHR47739">
    <property type="entry name" value="TRNA1(VAL) (ADENINE(37)-N6)-METHYLTRANSFERASE"/>
    <property type="match status" value="1"/>
</dbReference>
<dbReference type="AlphaFoldDB" id="A0A3D8YBL7"/>
<comment type="subcellular location">
    <subcellularLocation>
        <location evidence="6">Cytoplasm</location>
    </subcellularLocation>
</comment>